<feature type="region of interest" description="Disordered" evidence="1">
    <location>
        <begin position="1"/>
        <end position="122"/>
    </location>
</feature>
<feature type="domain" description="Tyrosine-protein phosphatase" evidence="2">
    <location>
        <begin position="157"/>
        <end position="343"/>
    </location>
</feature>
<dbReference type="InterPro" id="IPR000242">
    <property type="entry name" value="PTP_cat"/>
</dbReference>
<organism evidence="3 4">
    <name type="scientific">Caenorhabditis briggsae</name>
    <dbReference type="NCBI Taxonomy" id="6238"/>
    <lineage>
        <taxon>Eukaryota</taxon>
        <taxon>Metazoa</taxon>
        <taxon>Ecdysozoa</taxon>
        <taxon>Nematoda</taxon>
        <taxon>Chromadorea</taxon>
        <taxon>Rhabditida</taxon>
        <taxon>Rhabditina</taxon>
        <taxon>Rhabditomorpha</taxon>
        <taxon>Rhabditoidea</taxon>
        <taxon>Rhabditidae</taxon>
        <taxon>Peloderinae</taxon>
        <taxon>Caenorhabditis</taxon>
    </lineage>
</organism>
<dbReference type="KEGG" id="cbr:CBG_12743"/>
<evidence type="ECO:0000259" key="2">
    <source>
        <dbReference type="PROSITE" id="PS50055"/>
    </source>
</evidence>
<feature type="compositionally biased region" description="Acidic residues" evidence="1">
    <location>
        <begin position="41"/>
        <end position="66"/>
    </location>
</feature>
<sequence length="343" mass="38638">MGSKSSKVSEKPKGNVREKLELEEVGKWETTEDEEKPKDSENEDCAENDSIDNPEVVENESGNFEESESRVTTGTEVDQSENGSDTDGVTTSETEDDDDESPEEYNSRSSSDQNEEEHEELVSTLEDYVAENGISQETAETNDLVSESQERIATGADVAVYQYEQNLADFVVENPSSVEEVSEDEIQLLDSSSYPVQSEKRQNGMILIEVAGPRADQIQQFWQMVVEKRIPTIHMTCDYVEDGVLKCAPYNPILGESEVKCGIFIIKRLGTEAQLSMNLKRQQLLIYETKKSLNKGAILEYKHSVTHFQEIENDDHIQRSRNLDVINKHVSHQPNPQLLVHGS</sequence>
<name>A0AAE9DXI9_CAEBR</name>
<dbReference type="PROSITE" id="PS50055">
    <property type="entry name" value="TYR_PHOSPHATASE_PTP"/>
    <property type="match status" value="1"/>
</dbReference>
<evidence type="ECO:0000313" key="3">
    <source>
        <dbReference type="EMBL" id="ULU12971.1"/>
    </source>
</evidence>
<dbReference type="SUPFAM" id="SSF52799">
    <property type="entry name" value="(Phosphotyrosine protein) phosphatases II"/>
    <property type="match status" value="1"/>
</dbReference>
<reference evidence="3 4" key="1">
    <citation type="submission" date="2022-05" db="EMBL/GenBank/DDBJ databases">
        <title>Chromosome-level reference genomes for two strains of Caenorhabditis briggsae: an improved platform for comparative genomics.</title>
        <authorList>
            <person name="Stevens L."/>
            <person name="Andersen E.C."/>
        </authorList>
    </citation>
    <scope>NUCLEOTIDE SEQUENCE [LARGE SCALE GENOMIC DNA]</scope>
    <source>
        <strain evidence="3">QX1410_ONT</strain>
        <tissue evidence="3">Whole-organism</tissue>
    </source>
</reference>
<proteinExistence type="predicted"/>
<feature type="compositionally biased region" description="Basic and acidic residues" evidence="1">
    <location>
        <begin position="7"/>
        <end position="40"/>
    </location>
</feature>
<dbReference type="InterPro" id="IPR029021">
    <property type="entry name" value="Prot-tyrosine_phosphatase-like"/>
</dbReference>
<feature type="compositionally biased region" description="Polar residues" evidence="1">
    <location>
        <begin position="70"/>
        <end position="83"/>
    </location>
</feature>
<accession>A0AAE9DXI9</accession>
<dbReference type="AlphaFoldDB" id="A0AAE9DXI9"/>
<dbReference type="Gene3D" id="3.90.190.10">
    <property type="entry name" value="Protein tyrosine phosphatase superfamily"/>
    <property type="match status" value="1"/>
</dbReference>
<dbReference type="Pfam" id="PF00102">
    <property type="entry name" value="Y_phosphatase"/>
    <property type="match status" value="1"/>
</dbReference>
<dbReference type="Proteomes" id="UP000827892">
    <property type="component" value="Chromosome I"/>
</dbReference>
<dbReference type="GO" id="GO:0004725">
    <property type="term" value="F:protein tyrosine phosphatase activity"/>
    <property type="evidence" value="ECO:0007669"/>
    <property type="project" value="InterPro"/>
</dbReference>
<protein>
    <recommendedName>
        <fullName evidence="2">Tyrosine-protein phosphatase domain-containing protein</fullName>
    </recommendedName>
</protein>
<evidence type="ECO:0000256" key="1">
    <source>
        <dbReference type="SAM" id="MobiDB-lite"/>
    </source>
</evidence>
<feature type="compositionally biased region" description="Acidic residues" evidence="1">
    <location>
        <begin position="93"/>
        <end position="103"/>
    </location>
</feature>
<dbReference type="EMBL" id="CP090891">
    <property type="protein sequence ID" value="ULU12971.1"/>
    <property type="molecule type" value="Genomic_DNA"/>
</dbReference>
<gene>
    <name evidence="3" type="ORF">L3Y34_015882</name>
</gene>
<dbReference type="OMA" id="NKHVSHQ"/>
<evidence type="ECO:0000313" key="4">
    <source>
        <dbReference type="Proteomes" id="UP000827892"/>
    </source>
</evidence>